<evidence type="ECO:0000256" key="5">
    <source>
        <dbReference type="ARBA" id="ARBA00014467"/>
    </source>
</evidence>
<dbReference type="SUPFAM" id="SSF55729">
    <property type="entry name" value="Acyl-CoA N-acyltransferases (Nat)"/>
    <property type="match status" value="1"/>
</dbReference>
<dbReference type="Proteomes" id="UP001160499">
    <property type="component" value="Unassembled WGS sequence"/>
</dbReference>
<sequence>MPAVSVRPATPDDRTVIERLWLMFRHDLSGMRGVLPDPDGTFRAERVNSALTEPGWAPYLFLSGDRPVGFAFVRGLDSATRVLNSFFVVRGARRSGIGLRAVLEIVARHPGAWEIAFQHDNPPAVRFWRRVATEVAGDAWHEEARPVPDRPELPADLWISFRTDGERGGGETVLSGGAVNRVVRVGATVRRTISDRSDYVRDVLALFERHGWQGAPRHLGTDDQDREILDHIEGRPAVSAREREAARTDAGLAEVARLVREFHDLTAGADLAAGGEVVCHNDLAPKNTVYAVDGDRWRPLAFIDWDLAAPGERVHDVAHLCWQYLDLGPGVTDVPEAARRIGLICDAYGLTGRDRLLDAVLWWQDRCWRGIEAGADHGEPAMVGLRADGAVAEVKGAYEWVAAHRRELAAFVE</sequence>
<evidence type="ECO:0000256" key="3">
    <source>
        <dbReference type="ARBA" id="ARBA00008487"/>
    </source>
</evidence>
<evidence type="ECO:0000256" key="2">
    <source>
        <dbReference type="ARBA" id="ARBA00002498"/>
    </source>
</evidence>
<comment type="function">
    <text evidence="2">Involved in resistance to gentamicin, tobramycin, and kanamycin. Tobramycin and kanamycin resistance is due to the ACC activity, specified by N-terminal region. The C-terminal region is a kinase that phosphorylates several 4,6-disubstituted aminoglycosides.</text>
</comment>
<dbReference type="EC" id="2.7.1.190" evidence="4"/>
<dbReference type="SUPFAM" id="SSF56112">
    <property type="entry name" value="Protein kinase-like (PK-like)"/>
    <property type="match status" value="1"/>
</dbReference>
<dbReference type="InterPro" id="IPR000182">
    <property type="entry name" value="GNAT_dom"/>
</dbReference>
<comment type="caution">
    <text evidence="8">The sequence shown here is derived from an EMBL/GenBank/DDBJ whole genome shotgun (WGS) entry which is preliminary data.</text>
</comment>
<keyword evidence="6" id="KW-0511">Multifunctional enzyme</keyword>
<organism evidence="8 9">
    <name type="scientific">Streptomyces pseudovenezuelae</name>
    <dbReference type="NCBI Taxonomy" id="67350"/>
    <lineage>
        <taxon>Bacteria</taxon>
        <taxon>Bacillati</taxon>
        <taxon>Actinomycetota</taxon>
        <taxon>Actinomycetes</taxon>
        <taxon>Kitasatosporales</taxon>
        <taxon>Streptomycetaceae</taxon>
        <taxon>Streptomyces</taxon>
        <taxon>Streptomyces aurantiacus group</taxon>
    </lineage>
</organism>
<name>A0ABT6LX36_9ACTN</name>
<evidence type="ECO:0000256" key="4">
    <source>
        <dbReference type="ARBA" id="ARBA00011931"/>
    </source>
</evidence>
<dbReference type="InterPro" id="IPR011009">
    <property type="entry name" value="Kinase-like_dom_sf"/>
</dbReference>
<evidence type="ECO:0000313" key="8">
    <source>
        <dbReference type="EMBL" id="MDH6220866.1"/>
    </source>
</evidence>
<reference evidence="8 9" key="1">
    <citation type="submission" date="2023-04" db="EMBL/GenBank/DDBJ databases">
        <title>Forest soil microbial communities from Buena Vista Peninsula, Colon Province, Panama.</title>
        <authorList>
            <person name="Bouskill N."/>
        </authorList>
    </citation>
    <scope>NUCLEOTIDE SEQUENCE [LARGE SCALE GENOMIC DNA]</scope>
    <source>
        <strain evidence="8 9">GGS1</strain>
    </source>
</reference>
<dbReference type="EMBL" id="JARXVH010000019">
    <property type="protein sequence ID" value="MDH6220866.1"/>
    <property type="molecule type" value="Genomic_DNA"/>
</dbReference>
<dbReference type="InterPro" id="IPR016181">
    <property type="entry name" value="Acyl_CoA_acyltransferase"/>
</dbReference>
<evidence type="ECO:0000313" key="9">
    <source>
        <dbReference type="Proteomes" id="UP001160499"/>
    </source>
</evidence>
<dbReference type="Pfam" id="PF01636">
    <property type="entry name" value="APH"/>
    <property type="match status" value="1"/>
</dbReference>
<comment type="similarity">
    <text evidence="3">In the C-terminal section; belongs to the aminoglycoside phosphotransferase family.</text>
</comment>
<proteinExistence type="inferred from homology"/>
<comment type="catalytic activity">
    <reaction evidence="1">
        <text>a gentamycin + GTP = a gentamycin 2''-phosphate + GDP + H(+)</text>
        <dbReference type="Rhea" id="RHEA:48872"/>
        <dbReference type="ChEBI" id="CHEBI:15378"/>
        <dbReference type="ChEBI" id="CHEBI:37565"/>
        <dbReference type="ChEBI" id="CHEBI:58189"/>
        <dbReference type="ChEBI" id="CHEBI:90218"/>
        <dbReference type="ChEBI" id="CHEBI:90219"/>
        <dbReference type="EC" id="2.7.1.190"/>
    </reaction>
</comment>
<dbReference type="Gene3D" id="3.40.630.30">
    <property type="match status" value="1"/>
</dbReference>
<accession>A0ABT6LX36</accession>
<protein>
    <recommendedName>
        <fullName evidence="5">Bifunctional AAC/APH</fullName>
        <ecNumber evidence="4">2.7.1.190</ecNumber>
    </recommendedName>
</protein>
<gene>
    <name evidence="8" type="ORF">M2283_008208</name>
</gene>
<dbReference type="InterPro" id="IPR002575">
    <property type="entry name" value="Aminoglycoside_PTrfase"/>
</dbReference>
<evidence type="ECO:0000259" key="7">
    <source>
        <dbReference type="PROSITE" id="PS51186"/>
    </source>
</evidence>
<keyword evidence="9" id="KW-1185">Reference proteome</keyword>
<evidence type="ECO:0000256" key="1">
    <source>
        <dbReference type="ARBA" id="ARBA00001735"/>
    </source>
</evidence>
<feature type="domain" description="N-acetyltransferase" evidence="7">
    <location>
        <begin position="4"/>
        <end position="164"/>
    </location>
</feature>
<evidence type="ECO:0000256" key="6">
    <source>
        <dbReference type="ARBA" id="ARBA00023268"/>
    </source>
</evidence>
<dbReference type="Gene3D" id="3.90.1200.10">
    <property type="match status" value="1"/>
</dbReference>
<dbReference type="PROSITE" id="PS51186">
    <property type="entry name" value="GNAT"/>
    <property type="match status" value="1"/>
</dbReference>